<keyword evidence="2" id="KW-0444">Lipid biosynthesis</keyword>
<dbReference type="GO" id="GO:0046872">
    <property type="term" value="F:metal ion binding"/>
    <property type="evidence" value="ECO:0007669"/>
    <property type="project" value="UniProtKB-KW"/>
</dbReference>
<keyword evidence="6 13" id="KW-0418">Kinase</keyword>
<dbReference type="InterPro" id="IPR045540">
    <property type="entry name" value="YegS/DAGK_C"/>
</dbReference>
<dbReference type="GO" id="GO:0016301">
    <property type="term" value="F:kinase activity"/>
    <property type="evidence" value="ECO:0007669"/>
    <property type="project" value="UniProtKB-KW"/>
</dbReference>
<evidence type="ECO:0000256" key="3">
    <source>
        <dbReference type="ARBA" id="ARBA00022679"/>
    </source>
</evidence>
<dbReference type="EMBL" id="FOGG01000031">
    <property type="protein sequence ID" value="SES09125.1"/>
    <property type="molecule type" value="Genomic_DNA"/>
</dbReference>
<evidence type="ECO:0000259" key="12">
    <source>
        <dbReference type="PROSITE" id="PS50146"/>
    </source>
</evidence>
<keyword evidence="3" id="KW-0808">Transferase</keyword>
<dbReference type="PANTHER" id="PTHR12358:SF106">
    <property type="entry name" value="LIPID KINASE YEGS"/>
    <property type="match status" value="1"/>
</dbReference>
<evidence type="ECO:0000256" key="7">
    <source>
        <dbReference type="ARBA" id="ARBA00022840"/>
    </source>
</evidence>
<keyword evidence="11" id="KW-1208">Phospholipid metabolism</keyword>
<dbReference type="Pfam" id="PF19279">
    <property type="entry name" value="YegS_C"/>
    <property type="match status" value="1"/>
</dbReference>
<accession>A0A1H9UI26</accession>
<name>A0A1H9UI26_9SPHI</name>
<evidence type="ECO:0000256" key="9">
    <source>
        <dbReference type="ARBA" id="ARBA00023098"/>
    </source>
</evidence>
<dbReference type="PROSITE" id="PS50146">
    <property type="entry name" value="DAGK"/>
    <property type="match status" value="1"/>
</dbReference>
<keyword evidence="5" id="KW-0547">Nucleotide-binding</keyword>
<keyword evidence="14" id="KW-1185">Reference proteome</keyword>
<keyword evidence="7" id="KW-0067">ATP-binding</keyword>
<evidence type="ECO:0000256" key="6">
    <source>
        <dbReference type="ARBA" id="ARBA00022777"/>
    </source>
</evidence>
<evidence type="ECO:0000256" key="10">
    <source>
        <dbReference type="ARBA" id="ARBA00023209"/>
    </source>
</evidence>
<evidence type="ECO:0000313" key="13">
    <source>
        <dbReference type="EMBL" id="SES09125.1"/>
    </source>
</evidence>
<protein>
    <submittedName>
        <fullName evidence="13">Lipid kinase, YegS/Rv2252/BmrU family</fullName>
    </submittedName>
</protein>
<evidence type="ECO:0000256" key="4">
    <source>
        <dbReference type="ARBA" id="ARBA00022723"/>
    </source>
</evidence>
<dbReference type="SUPFAM" id="SSF111331">
    <property type="entry name" value="NAD kinase/diacylglycerol kinase-like"/>
    <property type="match status" value="1"/>
</dbReference>
<organism evidence="13 14">
    <name type="scientific">Pedobacter rhizosphaerae</name>
    <dbReference type="NCBI Taxonomy" id="390241"/>
    <lineage>
        <taxon>Bacteria</taxon>
        <taxon>Pseudomonadati</taxon>
        <taxon>Bacteroidota</taxon>
        <taxon>Sphingobacteriia</taxon>
        <taxon>Sphingobacteriales</taxon>
        <taxon>Sphingobacteriaceae</taxon>
        <taxon>Pedobacter</taxon>
    </lineage>
</organism>
<dbReference type="InterPro" id="IPR005218">
    <property type="entry name" value="Diacylglycerol/lipid_kinase"/>
</dbReference>
<reference evidence="13 14" key="1">
    <citation type="submission" date="2016-10" db="EMBL/GenBank/DDBJ databases">
        <authorList>
            <person name="de Groot N.N."/>
        </authorList>
    </citation>
    <scope>NUCLEOTIDE SEQUENCE [LARGE SCALE GENOMIC DNA]</scope>
    <source>
        <strain evidence="13 14">DSM 18610</strain>
    </source>
</reference>
<dbReference type="InterPro" id="IPR017438">
    <property type="entry name" value="ATP-NAD_kinase_N"/>
</dbReference>
<evidence type="ECO:0000256" key="11">
    <source>
        <dbReference type="ARBA" id="ARBA00023264"/>
    </source>
</evidence>
<keyword evidence="4" id="KW-0479">Metal-binding</keyword>
<dbReference type="PANTHER" id="PTHR12358">
    <property type="entry name" value="SPHINGOSINE KINASE"/>
    <property type="match status" value="1"/>
</dbReference>
<dbReference type="Pfam" id="PF00781">
    <property type="entry name" value="DAGK_cat"/>
    <property type="match status" value="1"/>
</dbReference>
<keyword evidence="10" id="KW-0594">Phospholipid biosynthesis</keyword>
<feature type="domain" description="DAGKc" evidence="12">
    <location>
        <begin position="53"/>
        <end position="183"/>
    </location>
</feature>
<dbReference type="AlphaFoldDB" id="A0A1H9UI26"/>
<dbReference type="STRING" id="390241.SAMN04488023_13125"/>
<evidence type="ECO:0000313" key="14">
    <source>
        <dbReference type="Proteomes" id="UP000199572"/>
    </source>
</evidence>
<dbReference type="InterPro" id="IPR016064">
    <property type="entry name" value="NAD/diacylglycerol_kinase_sf"/>
</dbReference>
<dbReference type="NCBIfam" id="TIGR00147">
    <property type="entry name" value="YegS/Rv2252/BmrU family lipid kinase"/>
    <property type="match status" value="1"/>
</dbReference>
<dbReference type="Proteomes" id="UP000199572">
    <property type="component" value="Unassembled WGS sequence"/>
</dbReference>
<dbReference type="GO" id="GO:0005524">
    <property type="term" value="F:ATP binding"/>
    <property type="evidence" value="ECO:0007669"/>
    <property type="project" value="UniProtKB-KW"/>
</dbReference>
<dbReference type="GO" id="GO:0005886">
    <property type="term" value="C:plasma membrane"/>
    <property type="evidence" value="ECO:0007669"/>
    <property type="project" value="TreeGrafter"/>
</dbReference>
<evidence type="ECO:0000256" key="5">
    <source>
        <dbReference type="ARBA" id="ARBA00022741"/>
    </source>
</evidence>
<keyword evidence="9" id="KW-0443">Lipid metabolism</keyword>
<dbReference type="InterPro" id="IPR001206">
    <property type="entry name" value="Diacylglycerol_kinase_cat_dom"/>
</dbReference>
<dbReference type="SMART" id="SM00046">
    <property type="entry name" value="DAGKc"/>
    <property type="match status" value="1"/>
</dbReference>
<dbReference type="Gene3D" id="3.40.50.10330">
    <property type="entry name" value="Probable inorganic polyphosphate/atp-NAD kinase, domain 1"/>
    <property type="match status" value="1"/>
</dbReference>
<evidence type="ECO:0000256" key="2">
    <source>
        <dbReference type="ARBA" id="ARBA00022516"/>
    </source>
</evidence>
<gene>
    <name evidence="13" type="ORF">SAMN04488023_13125</name>
</gene>
<dbReference type="Gene3D" id="2.60.200.40">
    <property type="match status" value="1"/>
</dbReference>
<evidence type="ECO:0000256" key="1">
    <source>
        <dbReference type="ARBA" id="ARBA00001946"/>
    </source>
</evidence>
<sequence>MKEVLALFFKWLQSLSALAENSKSVHSSVAKLAYFLYFKNYRLFCAFILHDLHTKKNILFIINPISGGKGKVRIPDFIDKYLDKNKFSPNFVFSEYVGHAAELADEAANKNFDIIVAAGGDGTINEVATQVLKHQKILGILPLGSGNGLARFLHIPKNMRQAIQVINQFKIDRIDSATFNEKSFFNLAGMGFDAHLSAVFSKDKKRGLSGYLKLGIREIFNYKSQQYTLNIDGVEYTRKAFAITVANSSQYGNDVYIAPGASVKDGLLDVCIIKPFPIVKLPLLSYVMLRGKAETSDMIEIIKGKQIEIKREKEGAVHIDGEPLQMDAEIKVIVHPGSLQVIVP</sequence>
<dbReference type="InterPro" id="IPR050187">
    <property type="entry name" value="Lipid_Phosphate_FormReg"/>
</dbReference>
<comment type="cofactor">
    <cofactor evidence="1">
        <name>Mg(2+)</name>
        <dbReference type="ChEBI" id="CHEBI:18420"/>
    </cofactor>
</comment>
<dbReference type="GO" id="GO:0008654">
    <property type="term" value="P:phospholipid biosynthetic process"/>
    <property type="evidence" value="ECO:0007669"/>
    <property type="project" value="UniProtKB-KW"/>
</dbReference>
<evidence type="ECO:0000256" key="8">
    <source>
        <dbReference type="ARBA" id="ARBA00022842"/>
    </source>
</evidence>
<proteinExistence type="predicted"/>
<keyword evidence="8" id="KW-0460">Magnesium</keyword>